<reference evidence="4" key="2">
    <citation type="submission" date="2010-05" db="EMBL/GenBank/DDBJ databases">
        <title>The genome sequence of Magnaporthe poae strain ATCC 64411.</title>
        <authorList>
            <person name="Ma L.-J."/>
            <person name="Dead R."/>
            <person name="Young S."/>
            <person name="Zeng Q."/>
            <person name="Koehrsen M."/>
            <person name="Alvarado L."/>
            <person name="Berlin A."/>
            <person name="Chapman S.B."/>
            <person name="Chen Z."/>
            <person name="Freedman E."/>
            <person name="Gellesch M."/>
            <person name="Goldberg J."/>
            <person name="Griggs A."/>
            <person name="Gujja S."/>
            <person name="Heilman E.R."/>
            <person name="Heiman D."/>
            <person name="Hepburn T."/>
            <person name="Howarth C."/>
            <person name="Jen D."/>
            <person name="Larson L."/>
            <person name="Mehta T."/>
            <person name="Neiman D."/>
            <person name="Pearson M."/>
            <person name="Roberts A."/>
            <person name="Saif S."/>
            <person name="Shea T."/>
            <person name="Shenoy N."/>
            <person name="Sisk P."/>
            <person name="Stolte C."/>
            <person name="Sykes S."/>
            <person name="Walk T."/>
            <person name="White J."/>
            <person name="Yandava C."/>
            <person name="Haas B."/>
            <person name="Nusbaum C."/>
            <person name="Birren B."/>
        </authorList>
    </citation>
    <scope>NUCLEOTIDE SEQUENCE [LARGE SCALE GENOMIC DNA]</scope>
    <source>
        <strain evidence="4">ATCC 64411 / 73-15</strain>
    </source>
</reference>
<evidence type="ECO:0000313" key="4">
    <source>
        <dbReference type="Proteomes" id="UP000011715"/>
    </source>
</evidence>
<name>A0A0C4DR31_MAGP6</name>
<reference evidence="2" key="1">
    <citation type="submission" date="2010-05" db="EMBL/GenBank/DDBJ databases">
        <title>The Genome Sequence of Magnaporthe poae strain ATCC 64411.</title>
        <authorList>
            <consortium name="The Broad Institute Genome Sequencing Platform"/>
            <consortium name="Broad Institute Genome Sequencing Center for Infectious Disease"/>
            <person name="Ma L.-J."/>
            <person name="Dead R."/>
            <person name="Young S."/>
            <person name="Zeng Q."/>
            <person name="Koehrsen M."/>
            <person name="Alvarado L."/>
            <person name="Berlin A."/>
            <person name="Chapman S.B."/>
            <person name="Chen Z."/>
            <person name="Freedman E."/>
            <person name="Gellesch M."/>
            <person name="Goldberg J."/>
            <person name="Griggs A."/>
            <person name="Gujja S."/>
            <person name="Heilman E.R."/>
            <person name="Heiman D."/>
            <person name="Hepburn T."/>
            <person name="Howarth C."/>
            <person name="Jen D."/>
            <person name="Larson L."/>
            <person name="Mehta T."/>
            <person name="Neiman D."/>
            <person name="Pearson M."/>
            <person name="Roberts A."/>
            <person name="Saif S."/>
            <person name="Shea T."/>
            <person name="Shenoy N."/>
            <person name="Sisk P."/>
            <person name="Stolte C."/>
            <person name="Sykes S."/>
            <person name="Walk T."/>
            <person name="White J."/>
            <person name="Yandava C."/>
            <person name="Haas B."/>
            <person name="Nusbaum C."/>
            <person name="Birren B."/>
        </authorList>
    </citation>
    <scope>NUCLEOTIDE SEQUENCE</scope>
    <source>
        <strain evidence="2">ATCC 64411</strain>
    </source>
</reference>
<proteinExistence type="predicted"/>
<feature type="region of interest" description="Disordered" evidence="1">
    <location>
        <begin position="25"/>
        <end position="51"/>
    </location>
</feature>
<feature type="compositionally biased region" description="Polar residues" evidence="1">
    <location>
        <begin position="321"/>
        <end position="331"/>
    </location>
</feature>
<reference evidence="2" key="3">
    <citation type="submission" date="2011-03" db="EMBL/GenBank/DDBJ databases">
        <title>Annotation of Magnaporthe poae ATCC 64411.</title>
        <authorList>
            <person name="Ma L.-J."/>
            <person name="Dead R."/>
            <person name="Young S.K."/>
            <person name="Zeng Q."/>
            <person name="Gargeya S."/>
            <person name="Fitzgerald M."/>
            <person name="Haas B."/>
            <person name="Abouelleil A."/>
            <person name="Alvarado L."/>
            <person name="Arachchi H.M."/>
            <person name="Berlin A."/>
            <person name="Brown A."/>
            <person name="Chapman S.B."/>
            <person name="Chen Z."/>
            <person name="Dunbar C."/>
            <person name="Freedman E."/>
            <person name="Gearin G."/>
            <person name="Gellesch M."/>
            <person name="Goldberg J."/>
            <person name="Griggs A."/>
            <person name="Gujja S."/>
            <person name="Heiman D."/>
            <person name="Howarth C."/>
            <person name="Larson L."/>
            <person name="Lui A."/>
            <person name="MacDonald P.J.P."/>
            <person name="Mehta T."/>
            <person name="Montmayeur A."/>
            <person name="Murphy C."/>
            <person name="Neiman D."/>
            <person name="Pearson M."/>
            <person name="Priest M."/>
            <person name="Roberts A."/>
            <person name="Saif S."/>
            <person name="Shea T."/>
            <person name="Shenoy N."/>
            <person name="Sisk P."/>
            <person name="Stolte C."/>
            <person name="Sykes S."/>
            <person name="Yandava C."/>
            <person name="Wortman J."/>
            <person name="Nusbaum C."/>
            <person name="Birren B."/>
        </authorList>
    </citation>
    <scope>NUCLEOTIDE SEQUENCE</scope>
    <source>
        <strain evidence="2">ATCC 64411</strain>
    </source>
</reference>
<dbReference type="EnsemblFungi" id="MAPG_02332T0">
    <property type="protein sequence ID" value="MAPG_02332T0"/>
    <property type="gene ID" value="MAPG_02332"/>
</dbReference>
<evidence type="ECO:0000256" key="1">
    <source>
        <dbReference type="SAM" id="MobiDB-lite"/>
    </source>
</evidence>
<reference evidence="3" key="5">
    <citation type="submission" date="2015-06" db="UniProtKB">
        <authorList>
            <consortium name="EnsemblFungi"/>
        </authorList>
    </citation>
    <scope>IDENTIFICATION</scope>
    <source>
        <strain evidence="3">ATCC 64411</strain>
    </source>
</reference>
<dbReference type="VEuPathDB" id="FungiDB:MAPG_02332"/>
<gene>
    <name evidence="2" type="ORF">MAPG_02332</name>
</gene>
<dbReference type="SUPFAM" id="SSF88697">
    <property type="entry name" value="PUA domain-like"/>
    <property type="match status" value="1"/>
</dbReference>
<dbReference type="EMBL" id="GL876967">
    <property type="protein sequence ID" value="KLU83268.1"/>
    <property type="molecule type" value="Genomic_DNA"/>
</dbReference>
<feature type="region of interest" description="Disordered" evidence="1">
    <location>
        <begin position="321"/>
        <end position="340"/>
    </location>
</feature>
<accession>A0A0C4DR31</accession>
<organism evidence="3 4">
    <name type="scientific">Magnaporthiopsis poae (strain ATCC 64411 / 73-15)</name>
    <name type="common">Kentucky bluegrass fungus</name>
    <name type="synonym">Magnaporthe poae</name>
    <dbReference type="NCBI Taxonomy" id="644358"/>
    <lineage>
        <taxon>Eukaryota</taxon>
        <taxon>Fungi</taxon>
        <taxon>Dikarya</taxon>
        <taxon>Ascomycota</taxon>
        <taxon>Pezizomycotina</taxon>
        <taxon>Sordariomycetes</taxon>
        <taxon>Sordariomycetidae</taxon>
        <taxon>Magnaporthales</taxon>
        <taxon>Magnaporthaceae</taxon>
        <taxon>Magnaporthiopsis</taxon>
    </lineage>
</organism>
<feature type="region of interest" description="Disordered" evidence="1">
    <location>
        <begin position="1"/>
        <end position="20"/>
    </location>
</feature>
<protein>
    <submittedName>
        <fullName evidence="2 3">Uncharacterized protein</fullName>
    </submittedName>
</protein>
<reference evidence="3" key="4">
    <citation type="journal article" date="2015" name="G3 (Bethesda)">
        <title>Genome sequences of three phytopathogenic species of the Magnaporthaceae family of fungi.</title>
        <authorList>
            <person name="Okagaki L.H."/>
            <person name="Nunes C.C."/>
            <person name="Sailsbery J."/>
            <person name="Clay B."/>
            <person name="Brown D."/>
            <person name="John T."/>
            <person name="Oh Y."/>
            <person name="Young N."/>
            <person name="Fitzgerald M."/>
            <person name="Haas B.J."/>
            <person name="Zeng Q."/>
            <person name="Young S."/>
            <person name="Adiconis X."/>
            <person name="Fan L."/>
            <person name="Levin J.Z."/>
            <person name="Mitchell T.K."/>
            <person name="Okubara P.A."/>
            <person name="Farman M.L."/>
            <person name="Kohn L.M."/>
            <person name="Birren B."/>
            <person name="Ma L.-J."/>
            <person name="Dean R.A."/>
        </authorList>
    </citation>
    <scope>NUCLEOTIDE SEQUENCE</scope>
    <source>
        <strain evidence="3">ATCC 64411 / 73-15</strain>
    </source>
</reference>
<keyword evidence="4" id="KW-1185">Reference proteome</keyword>
<dbReference type="EMBL" id="ADBL01000588">
    <property type="status" value="NOT_ANNOTATED_CDS"/>
    <property type="molecule type" value="Genomic_DNA"/>
</dbReference>
<dbReference type="Proteomes" id="UP000011715">
    <property type="component" value="Unassembled WGS sequence"/>
</dbReference>
<dbReference type="eggNOG" id="ENOG502SPYW">
    <property type="taxonomic scope" value="Eukaryota"/>
</dbReference>
<feature type="region of interest" description="Disordered" evidence="1">
    <location>
        <begin position="196"/>
        <end position="221"/>
    </location>
</feature>
<dbReference type="InterPro" id="IPR015947">
    <property type="entry name" value="PUA-like_sf"/>
</dbReference>
<evidence type="ECO:0000313" key="2">
    <source>
        <dbReference type="EMBL" id="KLU83268.1"/>
    </source>
</evidence>
<dbReference type="OrthoDB" id="2149705at2759"/>
<sequence length="340" mass="37772">MAPNRPSRPASSPKNQTTLHQTLFKSTATPRNHTAAHAPTEARVTTTSSDSDRVQTDVLLAILPEHLANIASQAKNHEYRNYRLADGVERLWLYETRGPGGKGRAAITHIAAIPSDVRRTPGTVPEDPVGIGNAEFNAGLKKSKYGYPILELYELIQPVTLDEMKTKWQLGGAPMGWRYLRPELWEDRWGAGEVGGRTEGKWSRRASGKLPQQSCRPPPTDGWSVVESLTPLQLMNGGSVEDMWVRPRAWPVDTGILHDVGPEPAGDDISLYEWLRGDLLNFAPLTLEPRRIHKDDLDRYVQYQHRRPILVSAAVPFQFPDQQESVAQGPSQRGGEAEGS</sequence>
<evidence type="ECO:0000313" key="3">
    <source>
        <dbReference type="EnsemblFungi" id="MAPG_02332T0"/>
    </source>
</evidence>
<feature type="compositionally biased region" description="Low complexity" evidence="1">
    <location>
        <begin position="1"/>
        <end position="13"/>
    </location>
</feature>
<dbReference type="AlphaFoldDB" id="A0A0C4DR31"/>